<dbReference type="GO" id="GO:0006749">
    <property type="term" value="P:glutathione metabolic process"/>
    <property type="evidence" value="ECO:0007669"/>
    <property type="project" value="InterPro"/>
</dbReference>
<dbReference type="InterPro" id="IPR001763">
    <property type="entry name" value="Rhodanese-like_dom"/>
</dbReference>
<feature type="domain" description="Rhodanese" evidence="2">
    <location>
        <begin position="382"/>
        <end position="469"/>
    </location>
</feature>
<sequence>MYLKYFYDSSLAQASYMVACQSTGEAAIIDPARNIDAYIHLANEQGFHISAAVETHIHADFVSGVTELSRRTGATIFYSTEGPNNGGYDWDDCLTVQGLRDQDIITIGNVQLKAIHTPGHTPEHMAYELTDKATANLPMGIFTGDFVFVGNVGRPDLLEKALGVKDSADKGARQLFKSLQRFKQYADYIQIWPGHGAGSACGKGLGSIPTSTVGYERMYNPAFQFTEEQPFVDFLLHGQPEPPAYFAKMKAINKRGMTPLANVPAGVEFQLQGDCIAELAKDKKNIVIDTRNAIDYANASLPGTINLPYPGLFADWIGKLVDYESNIYFIAEPYRFDELREIVISIGMDKLRGFFSTSLIQTASSLRSYQNQSPTEIERRFQKNEVQILDVRYQDEWEEARIPEAIHASLPHVKERVKELSTSKPIAVHCASGKRSAIAASILLNEGFEVINIRGGMLQWKNEDLGWTK</sequence>
<keyword evidence="4" id="KW-1185">Reference proteome</keyword>
<gene>
    <name evidence="3" type="ORF">KCX74_13710</name>
</gene>
<dbReference type="GO" id="GO:0046872">
    <property type="term" value="F:metal ion binding"/>
    <property type="evidence" value="ECO:0007669"/>
    <property type="project" value="UniProtKB-KW"/>
</dbReference>
<comment type="caution">
    <text evidence="3">The sequence shown here is derived from an EMBL/GenBank/DDBJ whole genome shotgun (WGS) entry which is preliminary data.</text>
</comment>
<dbReference type="PROSITE" id="PS50206">
    <property type="entry name" value="RHODANESE_3"/>
    <property type="match status" value="2"/>
</dbReference>
<dbReference type="Gene3D" id="3.60.15.10">
    <property type="entry name" value="Ribonuclease Z/Hydroxyacylglutathione hydrolase-like"/>
    <property type="match status" value="1"/>
</dbReference>
<dbReference type="PANTHER" id="PTHR43084:SF1">
    <property type="entry name" value="PERSULFIDE DIOXYGENASE ETHE1, MITOCHONDRIAL"/>
    <property type="match status" value="1"/>
</dbReference>
<keyword evidence="1" id="KW-0479">Metal-binding</keyword>
<dbReference type="SUPFAM" id="SSF52821">
    <property type="entry name" value="Rhodanese/Cell cycle control phosphatase"/>
    <property type="match status" value="2"/>
</dbReference>
<dbReference type="InterPro" id="IPR036866">
    <property type="entry name" value="RibonucZ/Hydroxyglut_hydro"/>
</dbReference>
<dbReference type="EMBL" id="JAGSOT010000043">
    <property type="protein sequence ID" value="MBR7797094.1"/>
    <property type="molecule type" value="Genomic_DNA"/>
</dbReference>
<reference evidence="3" key="1">
    <citation type="submission" date="2021-04" db="EMBL/GenBank/DDBJ databases">
        <title>Isolation and polyphasic classification of algal microorganism.</title>
        <authorList>
            <person name="Wang S."/>
        </authorList>
    </citation>
    <scope>NUCLEOTIDE SEQUENCE</scope>
    <source>
        <strain evidence="3">720a</strain>
    </source>
</reference>
<evidence type="ECO:0000313" key="3">
    <source>
        <dbReference type="EMBL" id="MBR7797094.1"/>
    </source>
</evidence>
<dbReference type="FunFam" id="3.60.15.10:FF:000030">
    <property type="entry name" value="Metallo-beta-lactamase family protein"/>
    <property type="match status" value="1"/>
</dbReference>
<dbReference type="InterPro" id="IPR001279">
    <property type="entry name" value="Metallo-B-lactamas"/>
</dbReference>
<accession>A0A941DTV0</accession>
<feature type="domain" description="Rhodanese" evidence="2">
    <location>
        <begin position="281"/>
        <end position="320"/>
    </location>
</feature>
<name>A0A941DTV0_9BACI</name>
<dbReference type="InterPro" id="IPR036873">
    <property type="entry name" value="Rhodanese-like_dom_sf"/>
</dbReference>
<dbReference type="GO" id="GO:0050313">
    <property type="term" value="F:sulfur dioxygenase activity"/>
    <property type="evidence" value="ECO:0007669"/>
    <property type="project" value="InterPro"/>
</dbReference>
<dbReference type="AlphaFoldDB" id="A0A941DTV0"/>
<organism evidence="3 4">
    <name type="scientific">Virgibacillus salarius</name>
    <dbReference type="NCBI Taxonomy" id="447199"/>
    <lineage>
        <taxon>Bacteria</taxon>
        <taxon>Bacillati</taxon>
        <taxon>Bacillota</taxon>
        <taxon>Bacilli</taxon>
        <taxon>Bacillales</taxon>
        <taxon>Bacillaceae</taxon>
        <taxon>Virgibacillus</taxon>
    </lineage>
</organism>
<dbReference type="SMART" id="SM00849">
    <property type="entry name" value="Lactamase_B"/>
    <property type="match status" value="1"/>
</dbReference>
<dbReference type="SUPFAM" id="SSF56281">
    <property type="entry name" value="Metallo-hydrolase/oxidoreductase"/>
    <property type="match status" value="1"/>
</dbReference>
<proteinExistence type="predicted"/>
<dbReference type="InterPro" id="IPR044528">
    <property type="entry name" value="POD-like_MBL-fold"/>
</dbReference>
<dbReference type="Pfam" id="PF00753">
    <property type="entry name" value="Lactamase_B"/>
    <property type="match status" value="1"/>
</dbReference>
<dbReference type="Pfam" id="PF00581">
    <property type="entry name" value="Rhodanese"/>
    <property type="match status" value="1"/>
</dbReference>
<dbReference type="RefSeq" id="WP_026683027.1">
    <property type="nucleotide sequence ID" value="NZ_BAAACY010000088.1"/>
</dbReference>
<dbReference type="SMART" id="SM00450">
    <property type="entry name" value="RHOD"/>
    <property type="match status" value="1"/>
</dbReference>
<evidence type="ECO:0000259" key="2">
    <source>
        <dbReference type="PROSITE" id="PS50206"/>
    </source>
</evidence>
<dbReference type="GO" id="GO:0070813">
    <property type="term" value="P:hydrogen sulfide metabolic process"/>
    <property type="evidence" value="ECO:0007669"/>
    <property type="project" value="TreeGrafter"/>
</dbReference>
<dbReference type="Proteomes" id="UP000675284">
    <property type="component" value="Unassembled WGS sequence"/>
</dbReference>
<protein>
    <submittedName>
        <fullName evidence="3">MBL fold metallo-hydrolase</fullName>
    </submittedName>
</protein>
<dbReference type="CDD" id="cd00158">
    <property type="entry name" value="RHOD"/>
    <property type="match status" value="1"/>
</dbReference>
<dbReference type="InterPro" id="IPR051682">
    <property type="entry name" value="Mito_Persulfide_Diox"/>
</dbReference>
<evidence type="ECO:0000313" key="4">
    <source>
        <dbReference type="Proteomes" id="UP000675284"/>
    </source>
</evidence>
<dbReference type="CDD" id="cd07724">
    <property type="entry name" value="POD-like_MBL-fold"/>
    <property type="match status" value="1"/>
</dbReference>
<evidence type="ECO:0000256" key="1">
    <source>
        <dbReference type="ARBA" id="ARBA00022723"/>
    </source>
</evidence>
<dbReference type="PANTHER" id="PTHR43084">
    <property type="entry name" value="PERSULFIDE DIOXYGENASE ETHE1"/>
    <property type="match status" value="1"/>
</dbReference>
<dbReference type="Gene3D" id="3.40.250.10">
    <property type="entry name" value="Rhodanese-like domain"/>
    <property type="match status" value="2"/>
</dbReference>